<accession>A0A1G2BNZ3</accession>
<proteinExistence type="predicted"/>
<feature type="transmembrane region" description="Helical" evidence="1">
    <location>
        <begin position="78"/>
        <end position="95"/>
    </location>
</feature>
<evidence type="ECO:0008006" key="4">
    <source>
        <dbReference type="Google" id="ProtNLM"/>
    </source>
</evidence>
<dbReference type="GO" id="GO:0016020">
    <property type="term" value="C:membrane"/>
    <property type="evidence" value="ECO:0007669"/>
    <property type="project" value="InterPro"/>
</dbReference>
<sequence length="220" mass="24716">MAKPSSFWTRFHWFWRLQSLATRTKPRIESVFAPRFRAAKKHCPFLTANIITTFRAFPSWLAYALFTTDEPYPKTAAFVYFLAALLDWLDGAWARANEEDSGKFGKVYDPLIDKLIILGWLLFFACQNVFSFRLFLIMAGLDAFSTLIYFARIDRLEGANWFGGSKKVLQDICVLLAILGQTSPAIVALKTAIGLSVASSLGKALQPSTQETLPGKQEVS</sequence>
<evidence type="ECO:0000256" key="1">
    <source>
        <dbReference type="SAM" id="Phobius"/>
    </source>
</evidence>
<dbReference type="Gene3D" id="1.20.120.1760">
    <property type="match status" value="1"/>
</dbReference>
<dbReference type="AlphaFoldDB" id="A0A1G2BNZ3"/>
<keyword evidence="1" id="KW-1133">Transmembrane helix</keyword>
<dbReference type="GO" id="GO:0008654">
    <property type="term" value="P:phospholipid biosynthetic process"/>
    <property type="evidence" value="ECO:0007669"/>
    <property type="project" value="InterPro"/>
</dbReference>
<dbReference type="InterPro" id="IPR000462">
    <property type="entry name" value="CDP-OH_P_trans"/>
</dbReference>
<dbReference type="STRING" id="1798553.A3H70_03950"/>
<evidence type="ECO:0000313" key="2">
    <source>
        <dbReference type="EMBL" id="OGY90855.1"/>
    </source>
</evidence>
<keyword evidence="1" id="KW-0812">Transmembrane</keyword>
<dbReference type="InterPro" id="IPR043130">
    <property type="entry name" value="CDP-OH_PTrfase_TM_dom"/>
</dbReference>
<dbReference type="Proteomes" id="UP000178109">
    <property type="component" value="Unassembled WGS sequence"/>
</dbReference>
<dbReference type="GO" id="GO:0016780">
    <property type="term" value="F:phosphotransferase activity, for other substituted phosphate groups"/>
    <property type="evidence" value="ECO:0007669"/>
    <property type="project" value="InterPro"/>
</dbReference>
<protein>
    <recommendedName>
        <fullName evidence="4">CDP-diacylglycerol--glycerol-3-phosphate 3-phosphatidyltransferase</fullName>
    </recommendedName>
</protein>
<evidence type="ECO:0000313" key="3">
    <source>
        <dbReference type="Proteomes" id="UP000178109"/>
    </source>
</evidence>
<comment type="caution">
    <text evidence="2">The sequence shown here is derived from an EMBL/GenBank/DDBJ whole genome shotgun (WGS) entry which is preliminary data.</text>
</comment>
<organism evidence="2 3">
    <name type="scientific">Candidatus Komeilibacteria bacterium RIFCSPLOWO2_02_FULL_48_11</name>
    <dbReference type="NCBI Taxonomy" id="1798553"/>
    <lineage>
        <taxon>Bacteria</taxon>
        <taxon>Candidatus Komeiliibacteriota</taxon>
    </lineage>
</organism>
<gene>
    <name evidence="2" type="ORF">A3H70_03950</name>
</gene>
<feature type="transmembrane region" description="Helical" evidence="1">
    <location>
        <begin position="45"/>
        <end position="66"/>
    </location>
</feature>
<name>A0A1G2BNZ3_9BACT</name>
<keyword evidence="1" id="KW-0472">Membrane</keyword>
<dbReference type="EMBL" id="MHKO01000059">
    <property type="protein sequence ID" value="OGY90855.1"/>
    <property type="molecule type" value="Genomic_DNA"/>
</dbReference>
<dbReference type="Pfam" id="PF01066">
    <property type="entry name" value="CDP-OH_P_transf"/>
    <property type="match status" value="1"/>
</dbReference>
<reference evidence="2 3" key="1">
    <citation type="journal article" date="2016" name="Nat. Commun.">
        <title>Thousands of microbial genomes shed light on interconnected biogeochemical processes in an aquifer system.</title>
        <authorList>
            <person name="Anantharaman K."/>
            <person name="Brown C.T."/>
            <person name="Hug L.A."/>
            <person name="Sharon I."/>
            <person name="Castelle C.J."/>
            <person name="Probst A.J."/>
            <person name="Thomas B.C."/>
            <person name="Singh A."/>
            <person name="Wilkins M.J."/>
            <person name="Karaoz U."/>
            <person name="Brodie E.L."/>
            <person name="Williams K.H."/>
            <person name="Hubbard S.S."/>
            <person name="Banfield J.F."/>
        </authorList>
    </citation>
    <scope>NUCLEOTIDE SEQUENCE [LARGE SCALE GENOMIC DNA]</scope>
</reference>